<gene>
    <name evidence="8" type="ORF">BECKTUN1418D_GA0071000_103613</name>
</gene>
<dbReference type="InterPro" id="IPR057326">
    <property type="entry name" value="KR_dom"/>
</dbReference>
<reference evidence="8" key="1">
    <citation type="submission" date="2019-02" db="EMBL/GenBank/DDBJ databases">
        <authorList>
            <person name="Gruber-Vodicka R. H."/>
            <person name="Seah K. B. B."/>
        </authorList>
    </citation>
    <scope>NUCLEOTIDE SEQUENCE</scope>
    <source>
        <strain evidence="8">BECK_BY1</strain>
    </source>
</reference>
<evidence type="ECO:0000256" key="2">
    <source>
        <dbReference type="ARBA" id="ARBA00022450"/>
    </source>
</evidence>
<dbReference type="Gene3D" id="3.10.129.110">
    <property type="entry name" value="Polyketide synthase dehydratase"/>
    <property type="match status" value="2"/>
</dbReference>
<protein>
    <submittedName>
        <fullName evidence="8">NADPH:quinone reductase</fullName>
    </submittedName>
</protein>
<dbReference type="PANTHER" id="PTHR43775">
    <property type="entry name" value="FATTY ACID SYNTHASE"/>
    <property type="match status" value="1"/>
</dbReference>
<dbReference type="InterPro" id="IPR049900">
    <property type="entry name" value="PKS_mFAS_DH"/>
</dbReference>
<dbReference type="InterPro" id="IPR013968">
    <property type="entry name" value="PKS_KR"/>
</dbReference>
<dbReference type="PANTHER" id="PTHR43775:SF37">
    <property type="entry name" value="SI:DKEY-61P9.11"/>
    <property type="match status" value="1"/>
</dbReference>
<dbReference type="CDD" id="cd08955">
    <property type="entry name" value="KR_2_FAS_SDR_x"/>
    <property type="match status" value="1"/>
</dbReference>
<dbReference type="PROSITE" id="PS50075">
    <property type="entry name" value="CARRIER"/>
    <property type="match status" value="1"/>
</dbReference>
<dbReference type="Gene3D" id="3.40.50.720">
    <property type="entry name" value="NAD(P)-binding Rossmann-like Domain"/>
    <property type="match status" value="3"/>
</dbReference>
<dbReference type="GO" id="GO:0071770">
    <property type="term" value="P:DIM/DIP cell wall layer assembly"/>
    <property type="evidence" value="ECO:0007669"/>
    <property type="project" value="TreeGrafter"/>
</dbReference>
<dbReference type="SMART" id="SM00829">
    <property type="entry name" value="PKS_ER"/>
    <property type="match status" value="1"/>
</dbReference>
<dbReference type="Pfam" id="PF21089">
    <property type="entry name" value="PKS_DH_N"/>
    <property type="match status" value="1"/>
</dbReference>
<dbReference type="GO" id="GO:0005737">
    <property type="term" value="C:cytoplasm"/>
    <property type="evidence" value="ECO:0007669"/>
    <property type="project" value="TreeGrafter"/>
</dbReference>
<feature type="domain" description="PKS/mFAS DH" evidence="7">
    <location>
        <begin position="1"/>
        <end position="259"/>
    </location>
</feature>
<dbReference type="SMART" id="SM00822">
    <property type="entry name" value="PKS_KR"/>
    <property type="match status" value="1"/>
</dbReference>
<dbReference type="Gene3D" id="1.10.1200.10">
    <property type="entry name" value="ACP-like"/>
    <property type="match status" value="1"/>
</dbReference>
<dbReference type="InterPro" id="IPR036736">
    <property type="entry name" value="ACP-like_sf"/>
</dbReference>
<dbReference type="SUPFAM" id="SSF51735">
    <property type="entry name" value="NAD(P)-binding Rossmann-fold domains"/>
    <property type="match status" value="3"/>
</dbReference>
<name>A0A450ZPN6_9GAMM</name>
<dbReference type="FunFam" id="3.40.50.720:FF:000209">
    <property type="entry name" value="Polyketide synthase Pks12"/>
    <property type="match status" value="1"/>
</dbReference>
<comment type="similarity">
    <text evidence="1">Belongs to the short-chain dehydrogenases/reductases (SDR) family.</text>
</comment>
<feature type="region of interest" description="C-terminal hotdog fold" evidence="5">
    <location>
        <begin position="118"/>
        <end position="259"/>
    </location>
</feature>
<evidence type="ECO:0000256" key="5">
    <source>
        <dbReference type="PROSITE-ProRule" id="PRU01363"/>
    </source>
</evidence>
<dbReference type="Pfam" id="PF08240">
    <property type="entry name" value="ADH_N"/>
    <property type="match status" value="1"/>
</dbReference>
<dbReference type="SMART" id="SM00823">
    <property type="entry name" value="PKS_PP"/>
    <property type="match status" value="1"/>
</dbReference>
<keyword evidence="2" id="KW-0596">Phosphopantetheine</keyword>
<dbReference type="InterPro" id="IPR050091">
    <property type="entry name" value="PKS_NRPS_Biosynth_Enz"/>
</dbReference>
<dbReference type="InterPro" id="IPR011032">
    <property type="entry name" value="GroES-like_sf"/>
</dbReference>
<dbReference type="InterPro" id="IPR020806">
    <property type="entry name" value="PKS_PP-bd"/>
</dbReference>
<evidence type="ECO:0000256" key="3">
    <source>
        <dbReference type="ARBA" id="ARBA00022553"/>
    </source>
</evidence>
<dbReference type="InterPro" id="IPR009081">
    <property type="entry name" value="PP-bd_ACP"/>
</dbReference>
<feature type="domain" description="PKS/mFAS DH" evidence="7">
    <location>
        <begin position="1245"/>
        <end position="1519"/>
    </location>
</feature>
<organism evidence="8">
    <name type="scientific">Candidatus Kentrum sp. TUN</name>
    <dbReference type="NCBI Taxonomy" id="2126343"/>
    <lineage>
        <taxon>Bacteria</taxon>
        <taxon>Pseudomonadati</taxon>
        <taxon>Pseudomonadota</taxon>
        <taxon>Gammaproteobacteria</taxon>
        <taxon>Candidatus Kentrum</taxon>
    </lineage>
</organism>
<dbReference type="SUPFAM" id="SSF50129">
    <property type="entry name" value="GroES-like"/>
    <property type="match status" value="1"/>
</dbReference>
<feature type="active site" description="Proton acceptor; for dehydratase activity" evidence="5">
    <location>
        <position position="1288"/>
    </location>
</feature>
<dbReference type="GO" id="GO:0031177">
    <property type="term" value="F:phosphopantetheine binding"/>
    <property type="evidence" value="ECO:0007669"/>
    <property type="project" value="InterPro"/>
</dbReference>
<dbReference type="Pfam" id="PF13602">
    <property type="entry name" value="ADH_zinc_N_2"/>
    <property type="match status" value="1"/>
</dbReference>
<dbReference type="InterPro" id="IPR049552">
    <property type="entry name" value="PKS_DH_N"/>
</dbReference>
<dbReference type="InterPro" id="IPR042104">
    <property type="entry name" value="PKS_dehydratase_sf"/>
</dbReference>
<feature type="region of interest" description="N-terminal hotdog fold" evidence="5">
    <location>
        <begin position="1"/>
        <end position="102"/>
    </location>
</feature>
<dbReference type="GO" id="GO:0005886">
    <property type="term" value="C:plasma membrane"/>
    <property type="evidence" value="ECO:0007669"/>
    <property type="project" value="TreeGrafter"/>
</dbReference>
<dbReference type="CDD" id="cd05195">
    <property type="entry name" value="enoyl_red"/>
    <property type="match status" value="1"/>
</dbReference>
<feature type="region of interest" description="C-terminal hotdog fold" evidence="5">
    <location>
        <begin position="1379"/>
        <end position="1519"/>
    </location>
</feature>
<dbReference type="InterPro" id="IPR013154">
    <property type="entry name" value="ADH-like_N"/>
</dbReference>
<keyword evidence="4" id="KW-0808">Transferase</keyword>
<accession>A0A450ZPN6</accession>
<evidence type="ECO:0000256" key="4">
    <source>
        <dbReference type="ARBA" id="ARBA00022679"/>
    </source>
</evidence>
<feature type="region of interest" description="N-terminal hotdog fold" evidence="5">
    <location>
        <begin position="1245"/>
        <end position="1367"/>
    </location>
</feature>
<dbReference type="InterPro" id="IPR020807">
    <property type="entry name" value="PKS_DH"/>
</dbReference>
<dbReference type="Pfam" id="PF00550">
    <property type="entry name" value="PP-binding"/>
    <property type="match status" value="1"/>
</dbReference>
<dbReference type="SMART" id="SM00826">
    <property type="entry name" value="PKS_DH"/>
    <property type="match status" value="1"/>
</dbReference>
<dbReference type="Pfam" id="PF08659">
    <property type="entry name" value="KR"/>
    <property type="match status" value="1"/>
</dbReference>
<dbReference type="GO" id="GO:0016491">
    <property type="term" value="F:oxidoreductase activity"/>
    <property type="evidence" value="ECO:0007669"/>
    <property type="project" value="InterPro"/>
</dbReference>
<evidence type="ECO:0000259" key="6">
    <source>
        <dbReference type="PROSITE" id="PS50075"/>
    </source>
</evidence>
<proteinExistence type="inferred from homology"/>
<sequence length="1831" mass="202961">MVVFPATGYLEMALAAASDLLPSSRQGMPGPSARDGKNSVPLRIKNIAIEQALILPEENITTVQLVLSPNKRGYGFRISSLGEESNWTSHVAGELIVEGEVLAPPEMVDLAELRALCSTDVPVADHYRTCQEHGLNYGSGFQAIKKLFRGEDIALGEIELPESLKSDSYRLHPALFDAALQVAMTSMPAPSNRDVYLPATIKELRVYRHVDVRIWSLAKVMDSDEKRFTADVFLFDESGVPIAAVEGLTVKRVSPEVLAHYFKTKSDYLYEIDWVVQATTISDDVAEKKSEAAGSWLIFADRTGMGRKLAERLEEAGNNCILAYANDFTERNHNVWHLDPAEPDDFQRLLTEAFQEETPPLAGIVHLWSLDAPDTAELTNEKLHDAQTLVCGSVLHFVQAYDFAMRNHIAPLRGARLWLVTRNAVSIDQHQDSPAIAQAPVWGLGKVIAMEHPELYCARIDLDRKAEDAGALFQEIRIGTEEDQVAFRDNIRYVARLVPYGQKNAQSRLDIPQGRPYRLGISRRGTLDNLELALITPRPPKADEVEIRVLASGLNFRDVLNALDLYPGEPGPLGGECAGEVVAVRAGVTEFQTGDPVIALAPGSLGQYVTTPAALAIRKPEILGFDEAATIPVVFLTAYYCLHHVAKISAGDRVLIHAGTGGVGQAAIQLAQLARAEVFATASPHKWGVLRSLGIQHIMNSRTLDFADRIMEFTEGQGVDIVLNSLTSENFIEKSLSVLNSGGSFLEIGKVGVWEPGQVAWFRPDVAYSLIDLAQISQEQPASIQAMLEELMPLFESGALKPLPRQVFPISRAIDAFRHMQQAKHTGKVVITPIDPTETDKAAVFQTDGTYLITGGLGGLGLKVAQWMVDQGARYLVLTGRRGPSEEVQAILQKLEETAAGVLVAGADVTDEARMTELLQEIDTQMPPLRGIIHAAGILDDGVLLQQDMVRFEKVMAPKVAGSWHLHILTQGYPLDFFVCFSSIVSLLGAPAQGSYAAANTFMDALAHHRHALGLPALSINWGAWAGIGMVADLDERDRDRLEAIEMGSIDPEQGVSILGSLMGRPEGIQVGVSPTNWSRFLRQFSRVPPFLSELIPGQSTTIESIDINHRLKQASEAEYEEVLTEFVSSKVAAVLDISPSRLDIQQSLHIMGLDSLMAIELRNLIRSELDMDIPMAKFVEDGSVFDLTREIKAQLIGGQVSTGEAAGVRKNNAELPIEEKTMEDEGPGVTQSSPAPSTTMVSHFQCLGQNDQETSVDPSGLGLFEFGSDTGTDLLLSSAKVSYLKDHIIEGHAVMSAAGFVVPALSRIMARRIDTVKFYRRLPLWLDSDEMVLHWGRNGRRCSWADAGGELMSLRVSDTPSDISPELESATAILARCFTPLDMERLYEMLEKHPGMNLRGAFRSLHDLYIGSAEAFGRVCVAYDIRDPADILTILLDGCFQTAGSLVPLDAHPRVLSHIESLALKPEEPVREAWCHARARSLDKHQIIADLTIRSVDHRLLGTIRGLQFQRVISTSPPMESDPTANSQSFVADMNAGREDNPTDSAEYCDLSNFHKLDNRSLKYCFDEERDICWDRLNETGLFFSDEYFRKWGVDIDLVNANPRARDLFDWWMALFTCDSIDAFEVALIYFLHTQQAEMGNTKSAMYLIEEEKHIRVFRRFGKHLLQLRPELANDVRELREGTKSAIRAFGSNKHPKMLMNALFIETMTIYIYRILNRSGEKIQPTWLSLHATHAREESQHLITDAAYLKAHRSSLETHAQNARDLFKQLDADWPHICGLDGAVKLMEKQFPSIKMFRKDIPSLYTLPFFDDVMKDACFRLFREMGHIFA</sequence>
<dbReference type="InterPro" id="IPR049551">
    <property type="entry name" value="PKS_DH_C"/>
</dbReference>
<feature type="active site" description="Proton donor; for dehydratase activity" evidence="5">
    <location>
        <position position="1438"/>
    </location>
</feature>
<dbReference type="PROSITE" id="PS52019">
    <property type="entry name" value="PKS_MFAS_DH"/>
    <property type="match status" value="2"/>
</dbReference>
<dbReference type="InterPro" id="IPR020843">
    <property type="entry name" value="ER"/>
</dbReference>
<dbReference type="Gene3D" id="3.90.180.10">
    <property type="entry name" value="Medium-chain alcohol dehydrogenases, catalytic domain"/>
    <property type="match status" value="1"/>
</dbReference>
<dbReference type="GO" id="GO:0004312">
    <property type="term" value="F:fatty acid synthase activity"/>
    <property type="evidence" value="ECO:0007669"/>
    <property type="project" value="TreeGrafter"/>
</dbReference>
<evidence type="ECO:0000259" key="7">
    <source>
        <dbReference type="PROSITE" id="PS52019"/>
    </source>
</evidence>
<dbReference type="GO" id="GO:0006633">
    <property type="term" value="P:fatty acid biosynthetic process"/>
    <property type="evidence" value="ECO:0007669"/>
    <property type="project" value="TreeGrafter"/>
</dbReference>
<keyword evidence="3" id="KW-0597">Phosphoprotein</keyword>
<dbReference type="Pfam" id="PF14765">
    <property type="entry name" value="PS-DH"/>
    <property type="match status" value="2"/>
</dbReference>
<dbReference type="EMBL" id="CAADFX010000036">
    <property type="protein sequence ID" value="VFK55737.1"/>
    <property type="molecule type" value="Genomic_DNA"/>
</dbReference>
<feature type="domain" description="Carrier" evidence="6">
    <location>
        <begin position="1122"/>
        <end position="1196"/>
    </location>
</feature>
<dbReference type="InterPro" id="IPR036291">
    <property type="entry name" value="NAD(P)-bd_dom_sf"/>
</dbReference>
<evidence type="ECO:0000256" key="1">
    <source>
        <dbReference type="ARBA" id="ARBA00006484"/>
    </source>
</evidence>
<evidence type="ECO:0000313" key="8">
    <source>
        <dbReference type="EMBL" id="VFK55737.1"/>
    </source>
</evidence>
<dbReference type="SUPFAM" id="SSF47336">
    <property type="entry name" value="ACP-like"/>
    <property type="match status" value="1"/>
</dbReference>
<comment type="caution">
    <text evidence="5">Lacks conserved residue(s) required for the propagation of feature annotation.</text>
</comment>